<name>A0A382MSX6_9ZZZZ</name>
<protein>
    <submittedName>
        <fullName evidence="1">Uncharacterized protein</fullName>
    </submittedName>
</protein>
<evidence type="ECO:0000313" key="1">
    <source>
        <dbReference type="EMBL" id="SVC51225.1"/>
    </source>
</evidence>
<reference evidence="1" key="1">
    <citation type="submission" date="2018-05" db="EMBL/GenBank/DDBJ databases">
        <authorList>
            <person name="Lanie J.A."/>
            <person name="Ng W.-L."/>
            <person name="Kazmierczak K.M."/>
            <person name="Andrzejewski T.M."/>
            <person name="Davidsen T.M."/>
            <person name="Wayne K.J."/>
            <person name="Tettelin H."/>
            <person name="Glass J.I."/>
            <person name="Rusch D."/>
            <person name="Podicherti R."/>
            <person name="Tsui H.-C.T."/>
            <person name="Winkler M.E."/>
        </authorList>
    </citation>
    <scope>NUCLEOTIDE SEQUENCE</scope>
</reference>
<organism evidence="1">
    <name type="scientific">marine metagenome</name>
    <dbReference type="NCBI Taxonomy" id="408172"/>
    <lineage>
        <taxon>unclassified sequences</taxon>
        <taxon>metagenomes</taxon>
        <taxon>ecological metagenomes</taxon>
    </lineage>
</organism>
<gene>
    <name evidence="1" type="ORF">METZ01_LOCUS304079</name>
</gene>
<accession>A0A382MSX6</accession>
<feature type="non-terminal residue" evidence="1">
    <location>
        <position position="1"/>
    </location>
</feature>
<dbReference type="EMBL" id="UINC01095274">
    <property type="protein sequence ID" value="SVC51225.1"/>
    <property type="molecule type" value="Genomic_DNA"/>
</dbReference>
<feature type="non-terminal residue" evidence="1">
    <location>
        <position position="27"/>
    </location>
</feature>
<sequence length="27" mass="3189">YCYCGKLLEGKRSRYCSASCYSSYRKI</sequence>
<proteinExistence type="predicted"/>
<dbReference type="AlphaFoldDB" id="A0A382MSX6"/>